<comment type="caution">
    <text evidence="2">The sequence shown here is derived from an EMBL/GenBank/DDBJ whole genome shotgun (WGS) entry which is preliminary data.</text>
</comment>
<evidence type="ECO:0000313" key="2">
    <source>
        <dbReference type="EMBL" id="EPC03129.1"/>
    </source>
</evidence>
<keyword evidence="3" id="KW-1185">Reference proteome</keyword>
<dbReference type="AlphaFoldDB" id="S2L5W5"/>
<dbReference type="EMBL" id="ASTJ01000022">
    <property type="protein sequence ID" value="EPC03129.1"/>
    <property type="molecule type" value="Genomic_DNA"/>
</dbReference>
<dbReference type="InterPro" id="IPR018392">
    <property type="entry name" value="LysM"/>
</dbReference>
<evidence type="ECO:0000259" key="1">
    <source>
        <dbReference type="PROSITE" id="PS51782"/>
    </source>
</evidence>
<reference evidence="2 3" key="1">
    <citation type="journal article" date="2013" name="Genome Announc.">
        <title>Draft genome sequence of the moderately halophilic gammaproteobacterium Halomonas anticariensis FP35.</title>
        <authorList>
            <person name="Tahrioui A."/>
            <person name="Quesada E."/>
            <person name="Llamas I."/>
        </authorList>
    </citation>
    <scope>NUCLEOTIDE SEQUENCE [LARGE SCALE GENOMIC DNA]</scope>
    <source>
        <strain evidence="3">DSM 16096 / CECT 5854 / LMG 22089 / FP35</strain>
    </source>
</reference>
<sequence>MEYTVRSGETMTDIARKKGVSLSSIMELNPALGNPNRIQAGESLTLPETSEVRDNRCPEEIMGAGPCVEVEEIEPGFHIVESPQTIEELKDYLFAGHADGEINAMLERLNPWLEDGVSPGQVIVLSDPRSMQCTQEENLLMQIAQEVNEVNSELSYEEAQRTVDYYDLLGAATGGAGAAIGNTASGIKQHAQQVASKLRQIEALYQRTYERTGRLGGEEFYSRRRVLFGELDSLLDRVTRMGLGIPEHPDLRHALGLSTKSTVHHWRQAGSAASGIPGYADNYAGIASASKWLGRAGYVGLGFSAVSTHSNVRAACASGREEECNIARVREWTGFGGSVAGGTAVGYAAGAGASGVCLALGVPTGGLATLACGVVLVGGAGYAGGVAGGEIGELGGELVGEIIYGNQND</sequence>
<dbReference type="eggNOG" id="COG1388">
    <property type="taxonomic scope" value="Bacteria"/>
</dbReference>
<dbReference type="SMART" id="SM00257">
    <property type="entry name" value="LysM"/>
    <property type="match status" value="1"/>
</dbReference>
<dbReference type="Gene3D" id="3.10.350.10">
    <property type="entry name" value="LysM domain"/>
    <property type="match status" value="1"/>
</dbReference>
<organism evidence="2 3">
    <name type="scientific">Litchfieldella anticariensis (strain DSM 16096 / CECT 5854 / CIP 108499 / LMG 22089 / FP35)</name>
    <name type="common">Halomonas anticariensis</name>
    <dbReference type="NCBI Taxonomy" id="1121939"/>
    <lineage>
        <taxon>Bacteria</taxon>
        <taxon>Pseudomonadati</taxon>
        <taxon>Pseudomonadota</taxon>
        <taxon>Gammaproteobacteria</taxon>
        <taxon>Oceanospirillales</taxon>
        <taxon>Halomonadaceae</taxon>
        <taxon>Litchfieldella</taxon>
    </lineage>
</organism>
<dbReference type="SUPFAM" id="SSF54106">
    <property type="entry name" value="LysM domain"/>
    <property type="match status" value="1"/>
</dbReference>
<dbReference type="Pfam" id="PF01476">
    <property type="entry name" value="LysM"/>
    <property type="match status" value="1"/>
</dbReference>
<dbReference type="RefSeq" id="WP_016416050.1">
    <property type="nucleotide sequence ID" value="NZ_AUAB01000022.1"/>
</dbReference>
<name>S2L5W5_LITA3</name>
<dbReference type="InterPro" id="IPR036779">
    <property type="entry name" value="LysM_dom_sf"/>
</dbReference>
<dbReference type="STRING" id="1121939.L861_22735"/>
<dbReference type="eggNOG" id="COG4104">
    <property type="taxonomic scope" value="Bacteria"/>
</dbReference>
<dbReference type="PROSITE" id="PS51782">
    <property type="entry name" value="LYSM"/>
    <property type="match status" value="1"/>
</dbReference>
<dbReference type="CDD" id="cd00118">
    <property type="entry name" value="LysM"/>
    <property type="match status" value="1"/>
</dbReference>
<accession>S2L5W5</accession>
<gene>
    <name evidence="2" type="ORF">L861_22735</name>
</gene>
<dbReference type="Proteomes" id="UP000014463">
    <property type="component" value="Unassembled WGS sequence"/>
</dbReference>
<dbReference type="PATRIC" id="fig|1121939.11.peg.1554"/>
<feature type="domain" description="LysM" evidence="1">
    <location>
        <begin position="1"/>
        <end position="46"/>
    </location>
</feature>
<proteinExistence type="predicted"/>
<evidence type="ECO:0000313" key="3">
    <source>
        <dbReference type="Proteomes" id="UP000014463"/>
    </source>
</evidence>
<dbReference type="OrthoDB" id="6352550at2"/>
<protein>
    <recommendedName>
        <fullName evidence="1">LysM domain-containing protein</fullName>
    </recommendedName>
</protein>